<gene>
    <name evidence="4" type="primary">rplF</name>
    <name evidence="8" type="ORF">C6569_06205</name>
</gene>
<keyword evidence="3 4" id="KW-0687">Ribonucleoprotein</keyword>
<protein>
    <recommendedName>
        <fullName evidence="4">Large ribosomal subunit protein uL6</fullName>
    </recommendedName>
</protein>
<dbReference type="Pfam" id="PF00347">
    <property type="entry name" value="Ribosomal_L6"/>
    <property type="match status" value="2"/>
</dbReference>
<dbReference type="PANTHER" id="PTHR11655:SF14">
    <property type="entry name" value="LARGE RIBOSOMAL SUBUNIT PROTEIN UL6M"/>
    <property type="match status" value="1"/>
</dbReference>
<dbReference type="NCBIfam" id="TIGR03654">
    <property type="entry name" value="L6_bact"/>
    <property type="match status" value="1"/>
</dbReference>
<comment type="subunit">
    <text evidence="4">Part of the 50S ribosomal subunit.</text>
</comment>
<dbReference type="PROSITE" id="PS00525">
    <property type="entry name" value="RIBOSOMAL_L6_1"/>
    <property type="match status" value="1"/>
</dbReference>
<dbReference type="InterPro" id="IPR002358">
    <property type="entry name" value="Ribosomal_uL6_CS"/>
</dbReference>
<feature type="domain" description="Large ribosomal subunit protein uL6 alpha-beta" evidence="7">
    <location>
        <begin position="12"/>
        <end position="82"/>
    </location>
</feature>
<keyword evidence="9" id="KW-1185">Reference proteome</keyword>
<evidence type="ECO:0000259" key="7">
    <source>
        <dbReference type="Pfam" id="PF00347"/>
    </source>
</evidence>
<dbReference type="KEGG" id="phr:C6569_06205"/>
<dbReference type="GO" id="GO:0022625">
    <property type="term" value="C:cytosolic large ribosomal subunit"/>
    <property type="evidence" value="ECO:0007669"/>
    <property type="project" value="UniProtKB-UniRule"/>
</dbReference>
<reference evidence="8 9" key="1">
    <citation type="submission" date="2018-03" db="EMBL/GenBank/DDBJ databases">
        <title>Genome sequencing of Phreatobacter sp.</title>
        <authorList>
            <person name="Kim S.-J."/>
            <person name="Heo J."/>
            <person name="Kwon S.-W."/>
        </authorList>
    </citation>
    <scope>NUCLEOTIDE SEQUENCE [LARGE SCALE GENOMIC DNA]</scope>
    <source>
        <strain evidence="8 9">S-12</strain>
    </source>
</reference>
<dbReference type="PIRSF" id="PIRSF002162">
    <property type="entry name" value="Ribosomal_L6"/>
    <property type="match status" value="1"/>
</dbReference>
<dbReference type="PRINTS" id="PR00059">
    <property type="entry name" value="RIBOSOMALL6"/>
</dbReference>
<dbReference type="HAMAP" id="MF_01365_B">
    <property type="entry name" value="Ribosomal_uL6_B"/>
    <property type="match status" value="1"/>
</dbReference>
<evidence type="ECO:0000256" key="1">
    <source>
        <dbReference type="ARBA" id="ARBA00009356"/>
    </source>
</evidence>
<sequence length="177" mass="19218">MSRIGKKPVDLPQGVTAQVSGQTVKMKGPKGELSFTCPDDVVVKMDGNVIKVDPRDQGKRARSMWGMARTRVSNLAVGVSKGFEKKLEITGVGYRAAAQGKVLNLALGYSHDINYPVPDGITIATPKPTEIVISGNDKQQVGQVAAEIRDYRGPEPYKGKGVRYAGEFIFRKEGKKK</sequence>
<organism evidence="8 9">
    <name type="scientific">Phreatobacter cathodiphilus</name>
    <dbReference type="NCBI Taxonomy" id="1868589"/>
    <lineage>
        <taxon>Bacteria</taxon>
        <taxon>Pseudomonadati</taxon>
        <taxon>Pseudomonadota</taxon>
        <taxon>Alphaproteobacteria</taxon>
        <taxon>Hyphomicrobiales</taxon>
        <taxon>Phreatobacteraceae</taxon>
        <taxon>Phreatobacter</taxon>
    </lineage>
</organism>
<name>A0A2S0N9S8_9HYPH</name>
<comment type="similarity">
    <text evidence="1 4 5">Belongs to the universal ribosomal protein uL6 family.</text>
</comment>
<dbReference type="GO" id="GO:0002181">
    <property type="term" value="P:cytoplasmic translation"/>
    <property type="evidence" value="ECO:0007669"/>
    <property type="project" value="TreeGrafter"/>
</dbReference>
<keyword evidence="2 4" id="KW-0689">Ribosomal protein</keyword>
<dbReference type="InterPro" id="IPR019906">
    <property type="entry name" value="Ribosomal_uL6_bac-type"/>
</dbReference>
<accession>A0A2S0N9S8</accession>
<dbReference type="RefSeq" id="WP_106748024.1">
    <property type="nucleotide sequence ID" value="NZ_CP027668.1"/>
</dbReference>
<keyword evidence="4 6" id="KW-0694">RNA-binding</keyword>
<evidence type="ECO:0000256" key="3">
    <source>
        <dbReference type="ARBA" id="ARBA00023274"/>
    </source>
</evidence>
<dbReference type="InterPro" id="IPR036789">
    <property type="entry name" value="Ribosomal_uL6-like_a/b-dom_sf"/>
</dbReference>
<evidence type="ECO:0000313" key="9">
    <source>
        <dbReference type="Proteomes" id="UP000237889"/>
    </source>
</evidence>
<evidence type="ECO:0000256" key="2">
    <source>
        <dbReference type="ARBA" id="ARBA00022980"/>
    </source>
</evidence>
<dbReference type="AlphaFoldDB" id="A0A2S0N9S8"/>
<feature type="domain" description="Large ribosomal subunit protein uL6 alpha-beta" evidence="7">
    <location>
        <begin position="91"/>
        <end position="164"/>
    </location>
</feature>
<dbReference type="OrthoDB" id="9805007at2"/>
<dbReference type="GO" id="GO:0003735">
    <property type="term" value="F:structural constituent of ribosome"/>
    <property type="evidence" value="ECO:0007669"/>
    <property type="project" value="UniProtKB-UniRule"/>
</dbReference>
<keyword evidence="4 6" id="KW-0699">rRNA-binding</keyword>
<evidence type="ECO:0000256" key="6">
    <source>
        <dbReference type="RuleBase" id="RU003870"/>
    </source>
</evidence>
<evidence type="ECO:0000313" key="8">
    <source>
        <dbReference type="EMBL" id="AVO44683.1"/>
    </source>
</evidence>
<dbReference type="FunFam" id="3.90.930.12:FF:000001">
    <property type="entry name" value="50S ribosomal protein L6"/>
    <property type="match status" value="1"/>
</dbReference>
<dbReference type="EMBL" id="CP027668">
    <property type="protein sequence ID" value="AVO44683.1"/>
    <property type="molecule type" value="Genomic_DNA"/>
</dbReference>
<dbReference type="InterPro" id="IPR020040">
    <property type="entry name" value="Ribosomal_uL6_a/b-dom"/>
</dbReference>
<dbReference type="Proteomes" id="UP000237889">
    <property type="component" value="Chromosome"/>
</dbReference>
<comment type="function">
    <text evidence="4 6">This protein binds to the 23S rRNA, and is important in its secondary structure. It is located near the subunit interface in the base of the L7/L12 stalk, and near the tRNA binding site of the peptidyltransferase center.</text>
</comment>
<dbReference type="Gene3D" id="3.90.930.12">
    <property type="entry name" value="Ribosomal protein L6, alpha-beta domain"/>
    <property type="match status" value="2"/>
</dbReference>
<evidence type="ECO:0000256" key="5">
    <source>
        <dbReference type="RuleBase" id="RU003869"/>
    </source>
</evidence>
<dbReference type="PANTHER" id="PTHR11655">
    <property type="entry name" value="60S/50S RIBOSOMAL PROTEIN L6/L9"/>
    <property type="match status" value="1"/>
</dbReference>
<proteinExistence type="inferred from homology"/>
<dbReference type="InterPro" id="IPR000702">
    <property type="entry name" value="Ribosomal_uL6-like"/>
</dbReference>
<dbReference type="SUPFAM" id="SSF56053">
    <property type="entry name" value="Ribosomal protein L6"/>
    <property type="match status" value="2"/>
</dbReference>
<evidence type="ECO:0000256" key="4">
    <source>
        <dbReference type="HAMAP-Rule" id="MF_01365"/>
    </source>
</evidence>
<dbReference type="GO" id="GO:0019843">
    <property type="term" value="F:rRNA binding"/>
    <property type="evidence" value="ECO:0007669"/>
    <property type="project" value="UniProtKB-UniRule"/>
</dbReference>